<feature type="region of interest" description="Disordered" evidence="1">
    <location>
        <begin position="1"/>
        <end position="59"/>
    </location>
</feature>
<evidence type="ECO:0000313" key="2">
    <source>
        <dbReference type="EMBL" id="EPS30909.1"/>
    </source>
</evidence>
<name>S7ZKU0_PENO1</name>
<feature type="region of interest" description="Disordered" evidence="1">
    <location>
        <begin position="72"/>
        <end position="103"/>
    </location>
</feature>
<accession>S7ZKU0</accession>
<evidence type="ECO:0000256" key="1">
    <source>
        <dbReference type="SAM" id="MobiDB-lite"/>
    </source>
</evidence>
<proteinExistence type="predicted"/>
<feature type="compositionally biased region" description="Gly residues" evidence="1">
    <location>
        <begin position="32"/>
        <end position="47"/>
    </location>
</feature>
<gene>
    <name evidence="2" type="ORF">PDE_05862</name>
</gene>
<keyword evidence="3" id="KW-1185">Reference proteome</keyword>
<sequence length="103" mass="11078">MRPTDTIIHTAPMALHRSLRQQRQKKSAGPAKNGGIGRRTESGGRGGGSRDRRKKELPKLLNLCETAEPADLAPTMRNSSGHESACCAGGRLGKESTAWRDGE</sequence>
<dbReference type="HOGENOM" id="CLU_2264644_0_0_1"/>
<feature type="compositionally biased region" description="Basic and acidic residues" evidence="1">
    <location>
        <begin position="92"/>
        <end position="103"/>
    </location>
</feature>
<dbReference type="Proteomes" id="UP000019376">
    <property type="component" value="Unassembled WGS sequence"/>
</dbReference>
<reference evidence="2 3" key="1">
    <citation type="journal article" date="2013" name="PLoS ONE">
        <title>Genomic and secretomic analyses reveal unique features of the lignocellulolytic enzyme system of Penicillium decumbens.</title>
        <authorList>
            <person name="Liu G."/>
            <person name="Zhang L."/>
            <person name="Wei X."/>
            <person name="Zou G."/>
            <person name="Qin Y."/>
            <person name="Ma L."/>
            <person name="Li J."/>
            <person name="Zheng H."/>
            <person name="Wang S."/>
            <person name="Wang C."/>
            <person name="Xun L."/>
            <person name="Zhao G.-P."/>
            <person name="Zhou Z."/>
            <person name="Qu Y."/>
        </authorList>
    </citation>
    <scope>NUCLEOTIDE SEQUENCE [LARGE SCALE GENOMIC DNA]</scope>
    <source>
        <strain evidence="3">114-2 / CGMCC 5302</strain>
    </source>
</reference>
<dbReference type="EMBL" id="KB644412">
    <property type="protein sequence ID" value="EPS30909.1"/>
    <property type="molecule type" value="Genomic_DNA"/>
</dbReference>
<evidence type="ECO:0000313" key="3">
    <source>
        <dbReference type="Proteomes" id="UP000019376"/>
    </source>
</evidence>
<feature type="compositionally biased region" description="Basic residues" evidence="1">
    <location>
        <begin position="17"/>
        <end position="26"/>
    </location>
</feature>
<protein>
    <submittedName>
        <fullName evidence="2">Uncharacterized protein</fullName>
    </submittedName>
</protein>
<organism evidence="2 3">
    <name type="scientific">Penicillium oxalicum (strain 114-2 / CGMCC 5302)</name>
    <name type="common">Penicillium decumbens</name>
    <dbReference type="NCBI Taxonomy" id="933388"/>
    <lineage>
        <taxon>Eukaryota</taxon>
        <taxon>Fungi</taxon>
        <taxon>Dikarya</taxon>
        <taxon>Ascomycota</taxon>
        <taxon>Pezizomycotina</taxon>
        <taxon>Eurotiomycetes</taxon>
        <taxon>Eurotiomycetidae</taxon>
        <taxon>Eurotiales</taxon>
        <taxon>Aspergillaceae</taxon>
        <taxon>Penicillium</taxon>
    </lineage>
</organism>
<dbReference type="AlphaFoldDB" id="S7ZKU0"/>